<evidence type="ECO:0000313" key="3">
    <source>
        <dbReference type="EMBL" id="KRS17503.1"/>
    </source>
</evidence>
<reference evidence="4 6" key="2">
    <citation type="submission" date="2018-08" db="EMBL/GenBank/DDBJ databases">
        <title>Genetic Globetrotter - A new plasmid hitch-hiking vast phylogenetic and geographic distances.</title>
        <authorList>
            <person name="Vollmers J."/>
            <person name="Petersen J."/>
        </authorList>
    </citation>
    <scope>NUCLEOTIDE SEQUENCE [LARGE SCALE GENOMIC DNA]</scope>
    <source>
        <strain evidence="4 6">DSM 26383</strain>
    </source>
</reference>
<dbReference type="STRING" id="540747.SAMN04488031_101839"/>
<sequence length="231" mass="25717">MPQSATAELGHNQPPDPIDEALAPYGDAITEAENWLDGSPVENEDQMHAVDMLIKHIRSAKSDLAKAKKSATAPLHDAWKAEIARWKPTEDDIERRLKGLAAVVDPFKRKLAEEKEAAKRKAYEEARAKERAAEEAAAKADAANYEESSEAARLKQEAVDAKKAASAANKDTVKGLRTVMKYEITDYRAALHDIAANDRDAITAFIEEYVRRNFKDRKIDGVNVWSEKEAF</sequence>
<proteinExistence type="predicted"/>
<organism evidence="3 5">
    <name type="scientific">Roseovarius indicus</name>
    <dbReference type="NCBI Taxonomy" id="540747"/>
    <lineage>
        <taxon>Bacteria</taxon>
        <taxon>Pseudomonadati</taxon>
        <taxon>Pseudomonadota</taxon>
        <taxon>Alphaproteobacteria</taxon>
        <taxon>Rhodobacterales</taxon>
        <taxon>Roseobacteraceae</taxon>
        <taxon>Roseovarius</taxon>
    </lineage>
</organism>
<evidence type="ECO:0000313" key="5">
    <source>
        <dbReference type="Proteomes" id="UP000051401"/>
    </source>
</evidence>
<dbReference type="AlphaFoldDB" id="A0A0T5P9A8"/>
<dbReference type="EMBL" id="CP031598">
    <property type="protein sequence ID" value="QEW26701.1"/>
    <property type="molecule type" value="Genomic_DNA"/>
</dbReference>
<dbReference type="KEGG" id="rid:RIdsm_02503"/>
<keyword evidence="5" id="KW-1185">Reference proteome</keyword>
<feature type="coiled-coil region" evidence="1">
    <location>
        <begin position="109"/>
        <end position="171"/>
    </location>
</feature>
<dbReference type="Proteomes" id="UP000325785">
    <property type="component" value="Chromosome"/>
</dbReference>
<evidence type="ECO:0000256" key="2">
    <source>
        <dbReference type="SAM" id="MobiDB-lite"/>
    </source>
</evidence>
<name>A0A0T5P9A8_9RHOB</name>
<dbReference type="EMBL" id="LAXI01000007">
    <property type="protein sequence ID" value="KRS17503.1"/>
    <property type="molecule type" value="Genomic_DNA"/>
</dbReference>
<protein>
    <submittedName>
        <fullName evidence="3">Uncharacterized protein</fullName>
    </submittedName>
</protein>
<feature type="region of interest" description="Disordered" evidence="2">
    <location>
        <begin position="1"/>
        <end position="22"/>
    </location>
</feature>
<keyword evidence="1" id="KW-0175">Coiled coil</keyword>
<dbReference type="PATRIC" id="fig|540747.5.peg.5748"/>
<evidence type="ECO:0000256" key="1">
    <source>
        <dbReference type="SAM" id="Coils"/>
    </source>
</evidence>
<gene>
    <name evidence="4" type="ORF">RIdsm_02503</name>
    <name evidence="3" type="ORF">XM52_13550</name>
</gene>
<reference evidence="3 5" key="1">
    <citation type="submission" date="2015-04" db="EMBL/GenBank/DDBJ databases">
        <title>The draft genome sequence of Roseovarius indicus B108T.</title>
        <authorList>
            <person name="Li G."/>
            <person name="Lai Q."/>
            <person name="Shao Z."/>
            <person name="Yan P."/>
        </authorList>
    </citation>
    <scope>NUCLEOTIDE SEQUENCE [LARGE SCALE GENOMIC DNA]</scope>
    <source>
        <strain evidence="3 5">B108</strain>
    </source>
</reference>
<accession>A0A0T5P9A8</accession>
<dbReference type="Proteomes" id="UP000051401">
    <property type="component" value="Unassembled WGS sequence"/>
</dbReference>
<evidence type="ECO:0000313" key="6">
    <source>
        <dbReference type="Proteomes" id="UP000325785"/>
    </source>
</evidence>
<evidence type="ECO:0000313" key="4">
    <source>
        <dbReference type="EMBL" id="QEW26701.1"/>
    </source>
</evidence>
<dbReference type="RefSeq" id="WP_057816672.1">
    <property type="nucleotide sequence ID" value="NZ_CP031598.1"/>
</dbReference>